<dbReference type="GO" id="GO:0005829">
    <property type="term" value="C:cytosol"/>
    <property type="evidence" value="ECO:0007669"/>
    <property type="project" value="TreeGrafter"/>
</dbReference>
<name>A0A0G4HRX7_9ALVE</name>
<dbReference type="GO" id="GO:0010181">
    <property type="term" value="F:FMN binding"/>
    <property type="evidence" value="ECO:0007669"/>
    <property type="project" value="TreeGrafter"/>
</dbReference>
<dbReference type="PANTHER" id="PTHR19384:SF109">
    <property type="entry name" value="SULFITE REDUCTASE [NADPH] FLAVOPROTEIN COMPONENT"/>
    <property type="match status" value="1"/>
</dbReference>
<dbReference type="Gene3D" id="3.30.1490.20">
    <property type="entry name" value="ATP-grasp fold, A domain"/>
    <property type="match status" value="1"/>
</dbReference>
<dbReference type="InterPro" id="IPR023173">
    <property type="entry name" value="NADPH_Cyt_P450_Rdtase_alpha"/>
</dbReference>
<dbReference type="AlphaFoldDB" id="A0A0G4HRX7"/>
<reference evidence="8" key="1">
    <citation type="submission" date="2014-11" db="EMBL/GenBank/DDBJ databases">
        <authorList>
            <person name="Otto D Thomas"/>
            <person name="Naeem Raeece"/>
        </authorList>
    </citation>
    <scope>NUCLEOTIDE SEQUENCE</scope>
</reference>
<gene>
    <name evidence="8" type="ORF">Cvel_8163</name>
</gene>
<protein>
    <recommendedName>
        <fullName evidence="9">FAD-binding FR-type domain-containing protein</fullName>
    </recommendedName>
</protein>
<sequence>MPPAVVRSSAVDSVVEIPAASVSHGGEPTVYVLHENEAWLAPFRDEFRKSGLKYEDWDLSGGRVGLLNMDKEPPHGVFYNRMSASSHTRENRFACEHTAAILSWLESHGRVVVNGSSALSLEVSKAAQYSLFKEFGVNTPSTTVAFGPDQICAAAAKMIPNGPVIMKPNRSGSGIGVRLFTASSNVDKFVRTEEFETEFVDRIAVLQEFVPAHNYWRLEFVGGSLLYALKVDTAAALLDPKKLSSSSSSSASAAAAAACFRHCPASLPVENTQDAESVDALQRFNLQFEVVGPASFIESADDKKREESRRDLVASLNNLVGQKGLAVCAVEFVETADGRTLAFDLNTNTNYNADAERRAGLKGQGTGSGAVAALLEREVWRVKKMDPTSGEERVDLRKVDPVVRFVTSNKKRVEKLSHDLFRKGLFGPQPFPALSFSSALFNDFQTRSDVGKFITFGDQFDAKPMVKPDAPEVEVCTVSVNERLTPADYDRNVFHMEIDVTGTSLENYKMGDALAVYPTNQEHLVSEFLDFYGMDPEQAVDVSAAFDLEEGKAVVTTAHRAVSQVLDLFGRPTRRFYQELYPHAKDIYEKVEIAEYTLDRKKDDFQGRVDRGVTFFSILKEFPSARPPFEELAKMVPPIKSRLYSIASSSAMHPTSVHLLVVEETWETADKEDRVGLCSNHLSWAKPGTKLMCSLTDSLMHLPKDPKDPIIMAGLGTGMAPFRAFIQAKAVLKRKGIPVGPVVLYFGSRYKSKEFLYGDELEAYEKEGVLTRLRPAFSRDQKQKIYIQHRMQEDASVLNDYLLKRRGTFYLCGPTWPAEDVRMAIEGAFVAEGGLSEEAAAAKLQELKELGQYILEVY</sequence>
<dbReference type="InterPro" id="IPR013815">
    <property type="entry name" value="ATP_grasp_subdomain_1"/>
</dbReference>
<evidence type="ECO:0000256" key="4">
    <source>
        <dbReference type="ARBA" id="ARBA00023002"/>
    </source>
</evidence>
<feature type="domain" description="ATP-grasp" evidence="6">
    <location>
        <begin position="129"/>
        <end position="379"/>
    </location>
</feature>
<dbReference type="GO" id="GO:0005524">
    <property type="term" value="F:ATP binding"/>
    <property type="evidence" value="ECO:0007669"/>
    <property type="project" value="UniProtKB-UniRule"/>
</dbReference>
<evidence type="ECO:0000256" key="5">
    <source>
        <dbReference type="PROSITE-ProRule" id="PRU00409"/>
    </source>
</evidence>
<dbReference type="PRINTS" id="PR00371">
    <property type="entry name" value="FPNCR"/>
</dbReference>
<dbReference type="Gene3D" id="3.30.470.20">
    <property type="entry name" value="ATP-grasp fold, B domain"/>
    <property type="match status" value="1"/>
</dbReference>
<dbReference type="InterPro" id="IPR001709">
    <property type="entry name" value="Flavoprot_Pyr_Nucl_cyt_Rdtase"/>
</dbReference>
<dbReference type="Gene3D" id="1.20.990.10">
    <property type="entry name" value="NADPH-cytochrome p450 Reductase, Chain A, domain 3"/>
    <property type="match status" value="1"/>
</dbReference>
<proteinExistence type="predicted"/>
<dbReference type="InterPro" id="IPR017938">
    <property type="entry name" value="Riboflavin_synthase-like_b-brl"/>
</dbReference>
<keyword evidence="5" id="KW-0067">ATP-binding</keyword>
<keyword evidence="3" id="KW-0274">FAD</keyword>
<dbReference type="GO" id="GO:0004783">
    <property type="term" value="F:sulfite reductase (NADPH) activity"/>
    <property type="evidence" value="ECO:0007669"/>
    <property type="project" value="TreeGrafter"/>
</dbReference>
<evidence type="ECO:0000256" key="1">
    <source>
        <dbReference type="ARBA" id="ARBA00001974"/>
    </source>
</evidence>
<dbReference type="Pfam" id="PF00667">
    <property type="entry name" value="FAD_binding_1"/>
    <property type="match status" value="1"/>
</dbReference>
<dbReference type="CDD" id="cd06207">
    <property type="entry name" value="CyPoR_like"/>
    <property type="match status" value="1"/>
</dbReference>
<dbReference type="GO" id="GO:0046872">
    <property type="term" value="F:metal ion binding"/>
    <property type="evidence" value="ECO:0007669"/>
    <property type="project" value="InterPro"/>
</dbReference>
<dbReference type="InterPro" id="IPR001433">
    <property type="entry name" value="OxRdtase_FAD/NAD-bd"/>
</dbReference>
<evidence type="ECO:0000259" key="6">
    <source>
        <dbReference type="PROSITE" id="PS50975"/>
    </source>
</evidence>
<dbReference type="EMBL" id="CDMZ01003627">
    <property type="protein sequence ID" value="CEM47060.1"/>
    <property type="molecule type" value="Genomic_DNA"/>
</dbReference>
<dbReference type="PROSITE" id="PS50975">
    <property type="entry name" value="ATP_GRASP"/>
    <property type="match status" value="1"/>
</dbReference>
<dbReference type="InterPro" id="IPR003097">
    <property type="entry name" value="CysJ-like_FAD-binding"/>
</dbReference>
<dbReference type="SUPFAM" id="SSF63380">
    <property type="entry name" value="Riboflavin synthase domain-like"/>
    <property type="match status" value="1"/>
</dbReference>
<keyword evidence="4" id="KW-0560">Oxidoreductase</keyword>
<feature type="domain" description="FAD-binding FR-type" evidence="7">
    <location>
        <begin position="471"/>
        <end position="703"/>
    </location>
</feature>
<keyword evidence="5" id="KW-0547">Nucleotide-binding</keyword>
<dbReference type="SUPFAM" id="SSF56059">
    <property type="entry name" value="Glutathione synthetase ATP-binding domain-like"/>
    <property type="match status" value="1"/>
</dbReference>
<keyword evidence="2" id="KW-0285">Flavoprotein</keyword>
<dbReference type="Pfam" id="PF00175">
    <property type="entry name" value="NAD_binding_1"/>
    <property type="match status" value="1"/>
</dbReference>
<dbReference type="Gene3D" id="3.40.50.80">
    <property type="entry name" value="Nucleotide-binding domain of ferredoxin-NADP reductase (FNR) module"/>
    <property type="match status" value="1"/>
</dbReference>
<evidence type="ECO:0000259" key="7">
    <source>
        <dbReference type="PROSITE" id="PS51384"/>
    </source>
</evidence>
<evidence type="ECO:0000313" key="8">
    <source>
        <dbReference type="EMBL" id="CEM47060.1"/>
    </source>
</evidence>
<comment type="cofactor">
    <cofactor evidence="1">
        <name>FAD</name>
        <dbReference type="ChEBI" id="CHEBI:57692"/>
    </cofactor>
</comment>
<evidence type="ECO:0000256" key="3">
    <source>
        <dbReference type="ARBA" id="ARBA00022827"/>
    </source>
</evidence>
<dbReference type="SUPFAM" id="SSF52343">
    <property type="entry name" value="Ferredoxin reductase-like, C-terminal NADP-linked domain"/>
    <property type="match status" value="1"/>
</dbReference>
<dbReference type="InterPro" id="IPR039261">
    <property type="entry name" value="FNR_nucleotide-bd"/>
</dbReference>
<dbReference type="PANTHER" id="PTHR19384">
    <property type="entry name" value="NITRIC OXIDE SYNTHASE-RELATED"/>
    <property type="match status" value="1"/>
</dbReference>
<dbReference type="VEuPathDB" id="CryptoDB:Cvel_8163"/>
<accession>A0A0G4HRX7</accession>
<dbReference type="Gene3D" id="2.40.30.10">
    <property type="entry name" value="Translation factors"/>
    <property type="match status" value="1"/>
</dbReference>
<dbReference type="PROSITE" id="PS51384">
    <property type="entry name" value="FAD_FR"/>
    <property type="match status" value="1"/>
</dbReference>
<evidence type="ECO:0000256" key="2">
    <source>
        <dbReference type="ARBA" id="ARBA00022630"/>
    </source>
</evidence>
<dbReference type="InterPro" id="IPR017927">
    <property type="entry name" value="FAD-bd_FR_type"/>
</dbReference>
<evidence type="ECO:0008006" key="9">
    <source>
        <dbReference type="Google" id="ProtNLM"/>
    </source>
</evidence>
<dbReference type="GO" id="GO:0050660">
    <property type="term" value="F:flavin adenine dinucleotide binding"/>
    <property type="evidence" value="ECO:0007669"/>
    <property type="project" value="TreeGrafter"/>
</dbReference>
<dbReference type="InterPro" id="IPR011761">
    <property type="entry name" value="ATP-grasp"/>
</dbReference>
<organism evidence="8">
    <name type="scientific">Chromera velia CCMP2878</name>
    <dbReference type="NCBI Taxonomy" id="1169474"/>
    <lineage>
        <taxon>Eukaryota</taxon>
        <taxon>Sar</taxon>
        <taxon>Alveolata</taxon>
        <taxon>Colpodellida</taxon>
        <taxon>Chromeraceae</taxon>
        <taxon>Chromera</taxon>
    </lineage>
</organism>